<dbReference type="InterPro" id="IPR035992">
    <property type="entry name" value="Ricin_B-like_lectins"/>
</dbReference>
<feature type="region of interest" description="Disordered" evidence="1">
    <location>
        <begin position="1"/>
        <end position="31"/>
    </location>
</feature>
<evidence type="ECO:0000256" key="1">
    <source>
        <dbReference type="SAM" id="MobiDB-lite"/>
    </source>
</evidence>
<dbReference type="InterPro" id="IPR000772">
    <property type="entry name" value="Ricin_B_lectin"/>
</dbReference>
<keyword evidence="4" id="KW-1185">Reference proteome</keyword>
<dbReference type="Gene3D" id="2.80.10.50">
    <property type="match status" value="1"/>
</dbReference>
<sequence>MSGLATAQPARRAVKELEQAATNEAQQRDETAKRAFANTQIKTADGKCLFVDKLSGDFRANLTPVQIATCGTTDGQGWDVITSGKHNDQQGRIAIVSTLTQACLNVDPRRKEGDRVNLFSCGGRADGGGEVTNSQLFRFDGGNGPLSLVPGNSAGQCLSSKEHRVDIASCVDGAEDQSFNFGGGGDQRNRNGNGTDDAGSGNRDGCNNRSTRMV</sequence>
<reference evidence="4" key="1">
    <citation type="submission" date="2024-06" db="EMBL/GenBank/DDBJ databases">
        <title>Draft Genome Sequences of Epichloe bromicola Strains Isolated from Elymus ciliaris.</title>
        <authorList>
            <consortium name="Epichloe bromicola genome sequencing consortium"/>
            <person name="Miura A."/>
            <person name="Imano S."/>
            <person name="Ashida A."/>
            <person name="Sato I."/>
            <person name="Chiba S."/>
            <person name="Tanaka A."/>
            <person name="Camagna M."/>
            <person name="Takemoto D."/>
        </authorList>
    </citation>
    <scope>NUCLEOTIDE SEQUENCE [LARGE SCALE GENOMIC DNA]</scope>
    <source>
        <strain evidence="4">DP</strain>
    </source>
</reference>
<dbReference type="Proteomes" id="UP001562357">
    <property type="component" value="Unassembled WGS sequence"/>
</dbReference>
<dbReference type="PROSITE" id="PS50231">
    <property type="entry name" value="RICIN_B_LECTIN"/>
    <property type="match status" value="1"/>
</dbReference>
<comment type="caution">
    <text evidence="3">The sequence shown here is derived from an EMBL/GenBank/DDBJ whole genome shotgun (WGS) entry which is preliminary data.</text>
</comment>
<proteinExistence type="predicted"/>
<feature type="region of interest" description="Disordered" evidence="1">
    <location>
        <begin position="179"/>
        <end position="214"/>
    </location>
</feature>
<protein>
    <recommendedName>
        <fullName evidence="2">Ricin B lectin domain-containing protein</fullName>
    </recommendedName>
</protein>
<feature type="compositionally biased region" description="Polar residues" evidence="1">
    <location>
        <begin position="205"/>
        <end position="214"/>
    </location>
</feature>
<dbReference type="Pfam" id="PF00652">
    <property type="entry name" value="Ricin_B_lectin"/>
    <property type="match status" value="1"/>
</dbReference>
<dbReference type="EMBL" id="BAAFGZ010000068">
    <property type="protein sequence ID" value="GAB0134138.1"/>
    <property type="molecule type" value="Genomic_DNA"/>
</dbReference>
<gene>
    <name evidence="3" type="primary">g2521</name>
    <name evidence="3" type="ORF">EsDP_00002521</name>
</gene>
<name>A0ABQ0CL28_9HYPO</name>
<evidence type="ECO:0000313" key="3">
    <source>
        <dbReference type="EMBL" id="GAB0134138.1"/>
    </source>
</evidence>
<organism evidence="3 4">
    <name type="scientific">Epichloe bromicola</name>
    <dbReference type="NCBI Taxonomy" id="79588"/>
    <lineage>
        <taxon>Eukaryota</taxon>
        <taxon>Fungi</taxon>
        <taxon>Dikarya</taxon>
        <taxon>Ascomycota</taxon>
        <taxon>Pezizomycotina</taxon>
        <taxon>Sordariomycetes</taxon>
        <taxon>Hypocreomycetidae</taxon>
        <taxon>Hypocreales</taxon>
        <taxon>Clavicipitaceae</taxon>
        <taxon>Epichloe</taxon>
    </lineage>
</organism>
<accession>A0ABQ0CL28</accession>
<feature type="domain" description="Ricin B lectin" evidence="2">
    <location>
        <begin position="94"/>
        <end position="191"/>
    </location>
</feature>
<evidence type="ECO:0000313" key="4">
    <source>
        <dbReference type="Proteomes" id="UP001562357"/>
    </source>
</evidence>
<dbReference type="CDD" id="cd00161">
    <property type="entry name" value="beta-trefoil_Ricin-like"/>
    <property type="match status" value="1"/>
</dbReference>
<dbReference type="SUPFAM" id="SSF50370">
    <property type="entry name" value="Ricin B-like lectins"/>
    <property type="match status" value="1"/>
</dbReference>
<evidence type="ECO:0000259" key="2">
    <source>
        <dbReference type="Pfam" id="PF00652"/>
    </source>
</evidence>